<proteinExistence type="inferred from homology"/>
<dbReference type="CDD" id="cd20264">
    <property type="entry name" value="Complex1_LYR_LYRM4"/>
    <property type="match status" value="1"/>
</dbReference>
<protein>
    <recommendedName>
        <fullName evidence="2">Complex 1 LYR protein domain-containing protein</fullName>
    </recommendedName>
</protein>
<comment type="caution">
    <text evidence="3">The sequence shown here is derived from an EMBL/GenBank/DDBJ whole genome shotgun (WGS) entry which is preliminary data.</text>
</comment>
<dbReference type="AlphaFoldDB" id="A0AAV2Z745"/>
<feature type="domain" description="Complex 1 LYR protein" evidence="2">
    <location>
        <begin position="5"/>
        <end position="63"/>
    </location>
</feature>
<dbReference type="PANTHER" id="PTHR13166">
    <property type="entry name" value="PROTEIN C6ORF149"/>
    <property type="match status" value="1"/>
</dbReference>
<evidence type="ECO:0000259" key="2">
    <source>
        <dbReference type="Pfam" id="PF05347"/>
    </source>
</evidence>
<dbReference type="EMBL" id="DAKRPA010000045">
    <property type="protein sequence ID" value="DBA01570.1"/>
    <property type="molecule type" value="Genomic_DNA"/>
</dbReference>
<dbReference type="GO" id="GO:0016226">
    <property type="term" value="P:iron-sulfur cluster assembly"/>
    <property type="evidence" value="ECO:0007669"/>
    <property type="project" value="InterPro"/>
</dbReference>
<evidence type="ECO:0000256" key="1">
    <source>
        <dbReference type="ARBA" id="ARBA00009508"/>
    </source>
</evidence>
<accession>A0AAV2Z745</accession>
<gene>
    <name evidence="3" type="ORF">N0F65_011541</name>
</gene>
<name>A0AAV2Z745_9STRA</name>
<dbReference type="Proteomes" id="UP001146120">
    <property type="component" value="Unassembled WGS sequence"/>
</dbReference>
<dbReference type="GO" id="GO:1990221">
    <property type="term" value="C:L-cysteine desulfurase complex"/>
    <property type="evidence" value="ECO:0007669"/>
    <property type="project" value="TreeGrafter"/>
</dbReference>
<organism evidence="3 4">
    <name type="scientific">Lagenidium giganteum</name>
    <dbReference type="NCBI Taxonomy" id="4803"/>
    <lineage>
        <taxon>Eukaryota</taxon>
        <taxon>Sar</taxon>
        <taxon>Stramenopiles</taxon>
        <taxon>Oomycota</taxon>
        <taxon>Peronosporomycetes</taxon>
        <taxon>Pythiales</taxon>
        <taxon>Pythiaceae</taxon>
    </lineage>
</organism>
<evidence type="ECO:0000313" key="4">
    <source>
        <dbReference type="Proteomes" id="UP001146120"/>
    </source>
</evidence>
<comment type="similarity">
    <text evidence="1">Belongs to the complex I LYR family.</text>
</comment>
<dbReference type="PANTHER" id="PTHR13166:SF7">
    <property type="entry name" value="LYR MOTIF-CONTAINING PROTEIN 4"/>
    <property type="match status" value="1"/>
</dbReference>
<sequence>MPSKQQVLQLYRNMLRNASKFESYNYRNYALRRVKEEFHKNKDLGVGSAEQQAALAVARDQAGMLFRQATVSRMYPPESKSIMETTNA</sequence>
<reference evidence="3" key="1">
    <citation type="submission" date="2022-11" db="EMBL/GenBank/DDBJ databases">
        <authorList>
            <person name="Morgan W.R."/>
            <person name="Tartar A."/>
        </authorList>
    </citation>
    <scope>NUCLEOTIDE SEQUENCE</scope>
    <source>
        <strain evidence="3">ARSEF 373</strain>
    </source>
</reference>
<keyword evidence="4" id="KW-1185">Reference proteome</keyword>
<dbReference type="InterPro" id="IPR045297">
    <property type="entry name" value="Complex1_LYR_LYRM4"/>
</dbReference>
<dbReference type="Pfam" id="PF05347">
    <property type="entry name" value="Complex1_LYR"/>
    <property type="match status" value="1"/>
</dbReference>
<evidence type="ECO:0000313" key="3">
    <source>
        <dbReference type="EMBL" id="DBA01570.1"/>
    </source>
</evidence>
<reference evidence="3" key="2">
    <citation type="journal article" date="2023" name="Microbiol Resour">
        <title>Decontamination and Annotation of the Draft Genome Sequence of the Oomycete Lagenidium giganteum ARSEF 373.</title>
        <authorList>
            <person name="Morgan W.R."/>
            <person name="Tartar A."/>
        </authorList>
    </citation>
    <scope>NUCLEOTIDE SEQUENCE</scope>
    <source>
        <strain evidence="3">ARSEF 373</strain>
    </source>
</reference>
<dbReference type="InterPro" id="IPR008011">
    <property type="entry name" value="Complex1_LYR_dom"/>
</dbReference>
<dbReference type="GO" id="GO:0005739">
    <property type="term" value="C:mitochondrion"/>
    <property type="evidence" value="ECO:0007669"/>
    <property type="project" value="TreeGrafter"/>
</dbReference>
<dbReference type="InterPro" id="IPR051522">
    <property type="entry name" value="ISC_assembly_LYR"/>
</dbReference>